<dbReference type="Proteomes" id="UP000255102">
    <property type="component" value="Unassembled WGS sequence"/>
</dbReference>
<dbReference type="STRING" id="29433.MOVS_05215"/>
<dbReference type="KEGG" id="moi:MOVS_05215"/>
<evidence type="ECO:0000313" key="3">
    <source>
        <dbReference type="Proteomes" id="UP000076765"/>
    </source>
</evidence>
<dbReference type="AlphaFoldDB" id="A0A378PL28"/>
<organism evidence="2 4">
    <name type="scientific">Moraxella ovis</name>
    <dbReference type="NCBI Taxonomy" id="29433"/>
    <lineage>
        <taxon>Bacteria</taxon>
        <taxon>Pseudomonadati</taxon>
        <taxon>Pseudomonadota</taxon>
        <taxon>Gammaproteobacteria</taxon>
        <taxon>Moraxellales</taxon>
        <taxon>Moraxellaceae</taxon>
        <taxon>Moraxella</taxon>
    </lineage>
</organism>
<keyword evidence="3" id="KW-1185">Reference proteome</keyword>
<dbReference type="EMBL" id="CP011158">
    <property type="protein sequence ID" value="ANB91478.1"/>
    <property type="molecule type" value="Genomic_DNA"/>
</dbReference>
<gene>
    <name evidence="1" type="ORF">MOVS_05215</name>
    <name evidence="2" type="ORF">NCTC11227_01095</name>
</gene>
<dbReference type="RefSeq" id="WP_063514055.1">
    <property type="nucleotide sequence ID" value="NZ_CP011158.1"/>
</dbReference>
<reference evidence="1 3" key="1">
    <citation type="submission" date="2015-04" db="EMBL/GenBank/DDBJ databases">
        <authorList>
            <person name="Calcutt M.J."/>
            <person name="Foecking M.F."/>
        </authorList>
    </citation>
    <scope>NUCLEOTIDE SEQUENCE [LARGE SCALE GENOMIC DNA]</scope>
    <source>
        <strain evidence="1 3">199/55</strain>
    </source>
</reference>
<dbReference type="Proteomes" id="UP000076765">
    <property type="component" value="Chromosome"/>
</dbReference>
<evidence type="ECO:0000313" key="2">
    <source>
        <dbReference type="EMBL" id="STY87096.1"/>
    </source>
</evidence>
<dbReference type="EMBL" id="UGPW01000001">
    <property type="protein sequence ID" value="STY87096.1"/>
    <property type="molecule type" value="Genomic_DNA"/>
</dbReference>
<sequence length="170" mass="19732">MTEENKTELQLLKEKADSLGIEYKSNVSAKTLTKLIKEFEEQEEQDDGLTDNERIKQTIDEATKLVRVIITPMDSTKRDYQGDVFSAGNSVVPTMTKYIPFGVEWHVPQIILNTIKEKVMNKFIAKKDERGREYREYQEAKAYSIQELPPLTKEELEELAKSQEMRQAIK</sequence>
<protein>
    <submittedName>
        <fullName evidence="2">Uncharacterized protein</fullName>
    </submittedName>
</protein>
<accession>A0A378PL28</accession>
<evidence type="ECO:0000313" key="4">
    <source>
        <dbReference type="Proteomes" id="UP000255102"/>
    </source>
</evidence>
<proteinExistence type="predicted"/>
<name>A0A378PL28_9GAMM</name>
<evidence type="ECO:0000313" key="1">
    <source>
        <dbReference type="EMBL" id="ANB91478.1"/>
    </source>
</evidence>
<reference evidence="2 4" key="2">
    <citation type="submission" date="2018-06" db="EMBL/GenBank/DDBJ databases">
        <authorList>
            <consortium name="Pathogen Informatics"/>
            <person name="Doyle S."/>
        </authorList>
    </citation>
    <scope>NUCLEOTIDE SEQUENCE [LARGE SCALE GENOMIC DNA]</scope>
    <source>
        <strain evidence="2 4">NCTC11227</strain>
    </source>
</reference>